<dbReference type="SMART" id="SM00179">
    <property type="entry name" value="EGF_CA"/>
    <property type="match status" value="1"/>
</dbReference>
<evidence type="ECO:0000313" key="10">
    <source>
        <dbReference type="EMBL" id="VDH89792.1"/>
    </source>
</evidence>
<evidence type="ECO:0000256" key="1">
    <source>
        <dbReference type="ARBA" id="ARBA00004613"/>
    </source>
</evidence>
<dbReference type="SUPFAM" id="SSF57196">
    <property type="entry name" value="EGF/Laminin"/>
    <property type="match status" value="1"/>
</dbReference>
<dbReference type="InterPro" id="IPR001881">
    <property type="entry name" value="EGF-like_Ca-bd_dom"/>
</dbReference>
<dbReference type="SMART" id="SM00042">
    <property type="entry name" value="CUB"/>
    <property type="match status" value="1"/>
</dbReference>
<dbReference type="FunFam" id="2.60.120.290:FF:000005">
    <property type="entry name" value="Procollagen C-endopeptidase enhancer 1"/>
    <property type="match status" value="1"/>
</dbReference>
<dbReference type="GO" id="GO:0005509">
    <property type="term" value="F:calcium ion binding"/>
    <property type="evidence" value="ECO:0007669"/>
    <property type="project" value="InterPro"/>
</dbReference>
<protein>
    <recommendedName>
        <fullName evidence="12">EGF-like domain-containing protein</fullName>
    </recommendedName>
</protein>
<dbReference type="PROSITE" id="PS01180">
    <property type="entry name" value="CUB"/>
    <property type="match status" value="1"/>
</dbReference>
<evidence type="ECO:0000259" key="9">
    <source>
        <dbReference type="PROSITE" id="PS50026"/>
    </source>
</evidence>
<dbReference type="InterPro" id="IPR000152">
    <property type="entry name" value="EGF-type_Asp/Asn_hydroxyl_site"/>
</dbReference>
<dbReference type="CDD" id="cd00041">
    <property type="entry name" value="CUB"/>
    <property type="match status" value="1"/>
</dbReference>
<name>A0A8B6BG77_MYTGA</name>
<keyword evidence="2" id="KW-0964">Secreted</keyword>
<dbReference type="SUPFAM" id="SSF49854">
    <property type="entry name" value="Spermadhesin, CUB domain"/>
    <property type="match status" value="1"/>
</dbReference>
<proteinExistence type="predicted"/>
<feature type="domain" description="EGF-like" evidence="9">
    <location>
        <begin position="90"/>
        <end position="126"/>
    </location>
</feature>
<organism evidence="10 11">
    <name type="scientific">Mytilus galloprovincialis</name>
    <name type="common">Mediterranean mussel</name>
    <dbReference type="NCBI Taxonomy" id="29158"/>
    <lineage>
        <taxon>Eukaryota</taxon>
        <taxon>Metazoa</taxon>
        <taxon>Spiralia</taxon>
        <taxon>Lophotrochozoa</taxon>
        <taxon>Mollusca</taxon>
        <taxon>Bivalvia</taxon>
        <taxon>Autobranchia</taxon>
        <taxon>Pteriomorphia</taxon>
        <taxon>Mytilida</taxon>
        <taxon>Mytiloidea</taxon>
        <taxon>Mytilidae</taxon>
        <taxon>Mytilinae</taxon>
        <taxon>Mytilus</taxon>
    </lineage>
</organism>
<dbReference type="GO" id="GO:0007399">
    <property type="term" value="P:nervous system development"/>
    <property type="evidence" value="ECO:0007669"/>
    <property type="project" value="UniProtKB-ARBA"/>
</dbReference>
<dbReference type="PROSITE" id="PS00010">
    <property type="entry name" value="ASX_HYDROXYL"/>
    <property type="match status" value="1"/>
</dbReference>
<evidence type="ECO:0000259" key="8">
    <source>
        <dbReference type="PROSITE" id="PS01180"/>
    </source>
</evidence>
<keyword evidence="6" id="KW-0325">Glycoprotein</keyword>
<evidence type="ECO:0000256" key="4">
    <source>
        <dbReference type="ARBA" id="ARBA00022737"/>
    </source>
</evidence>
<dbReference type="Gene3D" id="2.60.120.290">
    <property type="entry name" value="Spermadhesin, CUB domain"/>
    <property type="match status" value="1"/>
</dbReference>
<feature type="disulfide bond" evidence="7">
    <location>
        <begin position="116"/>
        <end position="125"/>
    </location>
</feature>
<dbReference type="PROSITE" id="PS01186">
    <property type="entry name" value="EGF_2"/>
    <property type="match status" value="1"/>
</dbReference>
<dbReference type="Gene3D" id="2.10.25.10">
    <property type="entry name" value="Laminin"/>
    <property type="match status" value="1"/>
</dbReference>
<comment type="caution">
    <text evidence="7">Lacks conserved residue(s) required for the propagation of feature annotation.</text>
</comment>
<dbReference type="CDD" id="cd00054">
    <property type="entry name" value="EGF_CA"/>
    <property type="match status" value="1"/>
</dbReference>
<evidence type="ECO:0008006" key="12">
    <source>
        <dbReference type="Google" id="ProtNLM"/>
    </source>
</evidence>
<gene>
    <name evidence="10" type="ORF">MGAL_10B084544</name>
</gene>
<dbReference type="EMBL" id="UYJE01000059">
    <property type="protein sequence ID" value="VDH89792.1"/>
    <property type="molecule type" value="Genomic_DNA"/>
</dbReference>
<accession>A0A8B6BG77</accession>
<dbReference type="PANTHER" id="PTHR46908">
    <property type="entry name" value="CUBILIN-LIKE PROTEIN"/>
    <property type="match status" value="1"/>
</dbReference>
<keyword evidence="3 7" id="KW-0245">EGF-like domain</keyword>
<dbReference type="Pfam" id="PF00008">
    <property type="entry name" value="EGF"/>
    <property type="match status" value="1"/>
</dbReference>
<dbReference type="GO" id="GO:0005576">
    <property type="term" value="C:extracellular region"/>
    <property type="evidence" value="ECO:0007669"/>
    <property type="project" value="UniProtKB-SubCell"/>
</dbReference>
<comment type="subcellular location">
    <subcellularLocation>
        <location evidence="1">Secreted</location>
    </subcellularLocation>
</comment>
<dbReference type="FunFam" id="2.10.25.10:FF:000045">
    <property type="entry name" value="Slit guidance ligand 2"/>
    <property type="match status" value="1"/>
</dbReference>
<dbReference type="PROSITE" id="PS00022">
    <property type="entry name" value="EGF_1"/>
    <property type="match status" value="1"/>
</dbReference>
<dbReference type="InterPro" id="IPR000742">
    <property type="entry name" value="EGF"/>
</dbReference>
<dbReference type="Pfam" id="PF00431">
    <property type="entry name" value="CUB"/>
    <property type="match status" value="1"/>
</dbReference>
<dbReference type="InterPro" id="IPR035914">
    <property type="entry name" value="Sperma_CUB_dom_sf"/>
</dbReference>
<sequence length="236" mass="26638">MLYQRAGVRGITAITDVTVVALYDSMKERKQTRNNNGLRRSTAHTILFPLAKQFGFNIAKSYDGTILEVLRVMKFDWAVVKDDPVFIIITNTPCDSNPCQNKRVCRNKVNGYRCICPEGYDGVNCEWNFEYFTDSSAIISSPGYPNYYTNNLRYKYSIRVQPGQNITLTVHGVHTEECCDHVRVYDGSTMSSSLLRHLSGSISSSITVQSTSNNMLVVFKSDHSNTDIGFKATYFS</sequence>
<feature type="domain" description="CUB" evidence="8">
    <location>
        <begin position="125"/>
        <end position="236"/>
    </location>
</feature>
<evidence type="ECO:0000256" key="2">
    <source>
        <dbReference type="ARBA" id="ARBA00022525"/>
    </source>
</evidence>
<dbReference type="InterPro" id="IPR000859">
    <property type="entry name" value="CUB_dom"/>
</dbReference>
<keyword evidence="4" id="KW-0677">Repeat</keyword>
<evidence type="ECO:0000313" key="11">
    <source>
        <dbReference type="Proteomes" id="UP000596742"/>
    </source>
</evidence>
<keyword evidence="5 7" id="KW-1015">Disulfide bond</keyword>
<evidence type="ECO:0000256" key="5">
    <source>
        <dbReference type="ARBA" id="ARBA00023157"/>
    </source>
</evidence>
<keyword evidence="11" id="KW-1185">Reference proteome</keyword>
<reference evidence="10" key="1">
    <citation type="submission" date="2018-11" db="EMBL/GenBank/DDBJ databases">
        <authorList>
            <person name="Alioto T."/>
            <person name="Alioto T."/>
        </authorList>
    </citation>
    <scope>NUCLEOTIDE SEQUENCE</scope>
</reference>
<dbReference type="AlphaFoldDB" id="A0A8B6BG77"/>
<evidence type="ECO:0000256" key="6">
    <source>
        <dbReference type="ARBA" id="ARBA00023180"/>
    </source>
</evidence>
<dbReference type="InterPro" id="IPR052129">
    <property type="entry name" value="Spermadhesin-Link_domain"/>
</dbReference>
<dbReference type="Proteomes" id="UP000596742">
    <property type="component" value="Unassembled WGS sequence"/>
</dbReference>
<dbReference type="PANTHER" id="PTHR46908:SF8">
    <property type="entry name" value="C-TYPE LECTIN DOMAIN-CONTAINING PROTEIN"/>
    <property type="match status" value="1"/>
</dbReference>
<dbReference type="PROSITE" id="PS50026">
    <property type="entry name" value="EGF_3"/>
    <property type="match status" value="1"/>
</dbReference>
<evidence type="ECO:0000256" key="7">
    <source>
        <dbReference type="PROSITE-ProRule" id="PRU00076"/>
    </source>
</evidence>
<evidence type="ECO:0000256" key="3">
    <source>
        <dbReference type="ARBA" id="ARBA00022536"/>
    </source>
</evidence>
<comment type="caution">
    <text evidence="10">The sequence shown here is derived from an EMBL/GenBank/DDBJ whole genome shotgun (WGS) entry which is preliminary data.</text>
</comment>
<dbReference type="SMART" id="SM00181">
    <property type="entry name" value="EGF"/>
    <property type="match status" value="1"/>
</dbReference>
<dbReference type="OrthoDB" id="430340at2759"/>